<organism evidence="1 2">
    <name type="scientific">Rhododendron molle</name>
    <name type="common">Chinese azalea</name>
    <name type="synonym">Azalea mollis</name>
    <dbReference type="NCBI Taxonomy" id="49168"/>
    <lineage>
        <taxon>Eukaryota</taxon>
        <taxon>Viridiplantae</taxon>
        <taxon>Streptophyta</taxon>
        <taxon>Embryophyta</taxon>
        <taxon>Tracheophyta</taxon>
        <taxon>Spermatophyta</taxon>
        <taxon>Magnoliopsida</taxon>
        <taxon>eudicotyledons</taxon>
        <taxon>Gunneridae</taxon>
        <taxon>Pentapetalae</taxon>
        <taxon>asterids</taxon>
        <taxon>Ericales</taxon>
        <taxon>Ericaceae</taxon>
        <taxon>Ericoideae</taxon>
        <taxon>Rhodoreae</taxon>
        <taxon>Rhododendron</taxon>
    </lineage>
</organism>
<comment type="caution">
    <text evidence="1">The sequence shown here is derived from an EMBL/GenBank/DDBJ whole genome shotgun (WGS) entry which is preliminary data.</text>
</comment>
<name>A0ACC0NBH7_RHOML</name>
<dbReference type="EMBL" id="CM046393">
    <property type="protein sequence ID" value="KAI8550683.1"/>
    <property type="molecule type" value="Genomic_DNA"/>
</dbReference>
<gene>
    <name evidence="1" type="ORF">RHMOL_Rhmol06G0127000</name>
</gene>
<reference evidence="1" key="1">
    <citation type="submission" date="2022-02" db="EMBL/GenBank/DDBJ databases">
        <title>Plant Genome Project.</title>
        <authorList>
            <person name="Zhang R.-G."/>
        </authorList>
    </citation>
    <scope>NUCLEOTIDE SEQUENCE</scope>
    <source>
        <strain evidence="1">AT1</strain>
    </source>
</reference>
<proteinExistence type="predicted"/>
<evidence type="ECO:0000313" key="1">
    <source>
        <dbReference type="EMBL" id="KAI8550683.1"/>
    </source>
</evidence>
<evidence type="ECO:0000313" key="2">
    <source>
        <dbReference type="Proteomes" id="UP001062846"/>
    </source>
</evidence>
<keyword evidence="2" id="KW-1185">Reference proteome</keyword>
<protein>
    <submittedName>
        <fullName evidence="1">Uncharacterized protein</fullName>
    </submittedName>
</protein>
<sequence length="226" mass="24129">MEARFSDLPAELKVRNPEDEASVNSVQPIFASTIFALRLREKAVSTSFTALAALSASTACLRRSCTRRSPSSTPSLSGAVLEVVDDGMVVGGQGKGGGTGEVGIGWGCDGGGGLGELMEEKVGMRGARHWPLMSHARPSSGDSPDNGMASYDKYWAQPGVGLGHLRSRVPFRLPETVTLRDNDECTWGVPAHAQNGYQIYSVMSQQRHLTRAGHMLVLGEQAKETL</sequence>
<dbReference type="Proteomes" id="UP001062846">
    <property type="component" value="Chromosome 6"/>
</dbReference>
<accession>A0ACC0NBH7</accession>